<sequence>MSETPLSITALVTPIPKNQRGRRVWSIDLESVWLPFFTATNTTGNTAIPFDALGSPLRLAYEKDGSVKFSPAGRPVIRVAKEISQGVAMVR</sequence>
<name>X1UGR6_9ZZZZ</name>
<proteinExistence type="predicted"/>
<gene>
    <name evidence="1" type="ORF">S12H4_31578</name>
</gene>
<comment type="caution">
    <text evidence="1">The sequence shown here is derived from an EMBL/GenBank/DDBJ whole genome shotgun (WGS) entry which is preliminary data.</text>
</comment>
<feature type="non-terminal residue" evidence="1">
    <location>
        <position position="91"/>
    </location>
</feature>
<dbReference type="AlphaFoldDB" id="X1UGR6"/>
<protein>
    <submittedName>
        <fullName evidence="1">Uncharacterized protein</fullName>
    </submittedName>
</protein>
<reference evidence="1" key="1">
    <citation type="journal article" date="2014" name="Front. Microbiol.">
        <title>High frequency of phylogenetically diverse reductive dehalogenase-homologous genes in deep subseafloor sedimentary metagenomes.</title>
        <authorList>
            <person name="Kawai M."/>
            <person name="Futagami T."/>
            <person name="Toyoda A."/>
            <person name="Takaki Y."/>
            <person name="Nishi S."/>
            <person name="Hori S."/>
            <person name="Arai W."/>
            <person name="Tsubouchi T."/>
            <person name="Morono Y."/>
            <person name="Uchiyama I."/>
            <person name="Ito T."/>
            <person name="Fujiyama A."/>
            <person name="Inagaki F."/>
            <person name="Takami H."/>
        </authorList>
    </citation>
    <scope>NUCLEOTIDE SEQUENCE</scope>
    <source>
        <strain evidence="1">Expedition CK06-06</strain>
    </source>
</reference>
<evidence type="ECO:0000313" key="1">
    <source>
        <dbReference type="EMBL" id="GAI99055.1"/>
    </source>
</evidence>
<organism evidence="1">
    <name type="scientific">marine sediment metagenome</name>
    <dbReference type="NCBI Taxonomy" id="412755"/>
    <lineage>
        <taxon>unclassified sequences</taxon>
        <taxon>metagenomes</taxon>
        <taxon>ecological metagenomes</taxon>
    </lineage>
</organism>
<accession>X1UGR6</accession>
<dbReference type="EMBL" id="BARW01018446">
    <property type="protein sequence ID" value="GAI99055.1"/>
    <property type="molecule type" value="Genomic_DNA"/>
</dbReference>